<evidence type="ECO:0000313" key="1">
    <source>
        <dbReference type="EMBL" id="MBY5957565.1"/>
    </source>
</evidence>
<proteinExistence type="predicted"/>
<protein>
    <submittedName>
        <fullName evidence="1">Uncharacterized protein</fullName>
    </submittedName>
</protein>
<keyword evidence="2" id="KW-1185">Reference proteome</keyword>
<organism evidence="1 2">
    <name type="scientific">Membranihabitans marinus</name>
    <dbReference type="NCBI Taxonomy" id="1227546"/>
    <lineage>
        <taxon>Bacteria</taxon>
        <taxon>Pseudomonadati</taxon>
        <taxon>Bacteroidota</taxon>
        <taxon>Saprospiria</taxon>
        <taxon>Saprospirales</taxon>
        <taxon>Saprospiraceae</taxon>
        <taxon>Membranihabitans</taxon>
    </lineage>
</organism>
<evidence type="ECO:0000313" key="2">
    <source>
        <dbReference type="Proteomes" id="UP000753961"/>
    </source>
</evidence>
<accession>A0A953HSK0</accession>
<name>A0A953HSK0_9BACT</name>
<dbReference type="AlphaFoldDB" id="A0A953HSK0"/>
<gene>
    <name evidence="1" type="ORF">KUV50_05420</name>
</gene>
<reference evidence="1" key="1">
    <citation type="submission" date="2021-06" db="EMBL/GenBank/DDBJ databases">
        <title>44 bacteria genomes isolated from Dapeng, Shenzhen.</title>
        <authorList>
            <person name="Zheng W."/>
            <person name="Yu S."/>
            <person name="Huang Y."/>
        </authorList>
    </citation>
    <scope>NUCLEOTIDE SEQUENCE</scope>
    <source>
        <strain evidence="1">DP5N28-2</strain>
    </source>
</reference>
<dbReference type="EMBL" id="JAHVHU010000005">
    <property type="protein sequence ID" value="MBY5957565.1"/>
    <property type="molecule type" value="Genomic_DNA"/>
</dbReference>
<sequence>MKRTILFPVLFLTAIILGISGCSKENSNTNSIKITSTNPDSPANLPFGEFVLIRYEYHISHPEGARIWVQPYTDGKKTPNFLYSKSKIFTGKGSREVGVSVKDGPHAVLVDQLRIIITTPDQEKSLYESFLDVQYTFTD</sequence>
<dbReference type="Proteomes" id="UP000753961">
    <property type="component" value="Unassembled WGS sequence"/>
</dbReference>
<dbReference type="PROSITE" id="PS51257">
    <property type="entry name" value="PROKAR_LIPOPROTEIN"/>
    <property type="match status" value="1"/>
</dbReference>
<dbReference type="RefSeq" id="WP_222579084.1">
    <property type="nucleotide sequence ID" value="NZ_JAHVHU010000005.1"/>
</dbReference>
<comment type="caution">
    <text evidence="1">The sequence shown here is derived from an EMBL/GenBank/DDBJ whole genome shotgun (WGS) entry which is preliminary data.</text>
</comment>